<protein>
    <submittedName>
        <fullName evidence="8">Membrane protein, putative</fullName>
    </submittedName>
</protein>
<dbReference type="EMBL" id="CP001669">
    <property type="protein sequence ID" value="AFZ80165.1"/>
    <property type="molecule type" value="Genomic_DNA"/>
</dbReference>
<evidence type="ECO:0000256" key="2">
    <source>
        <dbReference type="ARBA" id="ARBA00005245"/>
    </source>
</evidence>
<keyword evidence="3 7" id="KW-0812">Transmembrane</keyword>
<organism evidence="8 9">
    <name type="scientific">Theileria equi strain WA</name>
    <dbReference type="NCBI Taxonomy" id="1537102"/>
    <lineage>
        <taxon>Eukaryota</taxon>
        <taxon>Sar</taxon>
        <taxon>Alveolata</taxon>
        <taxon>Apicomplexa</taxon>
        <taxon>Aconoidasida</taxon>
        <taxon>Piroplasmida</taxon>
        <taxon>Theileriidae</taxon>
        <taxon>Theileria</taxon>
    </lineage>
</organism>
<dbReference type="InterPro" id="IPR009542">
    <property type="entry name" value="Spc1/SPCS1"/>
</dbReference>
<dbReference type="GO" id="GO:0005787">
    <property type="term" value="C:signal peptidase complex"/>
    <property type="evidence" value="ECO:0007669"/>
    <property type="project" value="InterPro"/>
</dbReference>
<name>L0AX77_THEEQ</name>
<dbReference type="VEuPathDB" id="PiroplasmaDB:BEWA_030180"/>
<dbReference type="Pfam" id="PF06645">
    <property type="entry name" value="SPC12"/>
    <property type="match status" value="1"/>
</dbReference>
<evidence type="ECO:0000313" key="8">
    <source>
        <dbReference type="EMBL" id="AFZ80165.1"/>
    </source>
</evidence>
<evidence type="ECO:0000313" key="9">
    <source>
        <dbReference type="Proteomes" id="UP000031512"/>
    </source>
</evidence>
<proteinExistence type="inferred from homology"/>
<dbReference type="GeneID" id="15803510"/>
<gene>
    <name evidence="8" type="ORF">BEWA_030180</name>
</gene>
<evidence type="ECO:0000256" key="6">
    <source>
        <dbReference type="ARBA" id="ARBA00023136"/>
    </source>
</evidence>
<comment type="subcellular location">
    <subcellularLocation>
        <location evidence="1">Endoplasmic reticulum membrane</location>
        <topology evidence="1">Multi-pass membrane protein</topology>
    </subcellularLocation>
</comment>
<evidence type="ECO:0000256" key="3">
    <source>
        <dbReference type="ARBA" id="ARBA00022692"/>
    </source>
</evidence>
<dbReference type="Proteomes" id="UP000031512">
    <property type="component" value="Chromosome 1"/>
</dbReference>
<dbReference type="GO" id="GO:0006465">
    <property type="term" value="P:signal peptide processing"/>
    <property type="evidence" value="ECO:0007669"/>
    <property type="project" value="InterPro"/>
</dbReference>
<dbReference type="STRING" id="1537102.L0AX77"/>
<reference evidence="8 9" key="1">
    <citation type="journal article" date="2012" name="BMC Genomics">
        <title>Comparative genomic analysis and phylogenetic position of Theileria equi.</title>
        <authorList>
            <person name="Kappmeyer L.S."/>
            <person name="Thiagarajan M."/>
            <person name="Herndon D.R."/>
            <person name="Ramsay J.D."/>
            <person name="Caler E."/>
            <person name="Djikeng A."/>
            <person name="Gillespie J.J."/>
            <person name="Lau A.O."/>
            <person name="Roalson E.H."/>
            <person name="Silva J.C."/>
            <person name="Silva M.G."/>
            <person name="Suarez C.E."/>
            <person name="Ueti M.W."/>
            <person name="Nene V.M."/>
            <person name="Mealey R.H."/>
            <person name="Knowles D.P."/>
            <person name="Brayton K.A."/>
        </authorList>
    </citation>
    <scope>NUCLEOTIDE SEQUENCE [LARGE SCALE GENOMIC DNA]</scope>
    <source>
        <strain evidence="8 9">WA</strain>
    </source>
</reference>
<feature type="transmembrane region" description="Helical" evidence="7">
    <location>
        <begin position="21"/>
        <end position="45"/>
    </location>
</feature>
<dbReference type="KEGG" id="beq:BEWA_030180"/>
<dbReference type="eggNOG" id="ENOG502QXSV">
    <property type="taxonomic scope" value="Eukaryota"/>
</dbReference>
<evidence type="ECO:0000256" key="4">
    <source>
        <dbReference type="ARBA" id="ARBA00022824"/>
    </source>
</evidence>
<evidence type="ECO:0000256" key="7">
    <source>
        <dbReference type="SAM" id="Phobius"/>
    </source>
</evidence>
<feature type="transmembrane region" description="Helical" evidence="7">
    <location>
        <begin position="51"/>
        <end position="70"/>
    </location>
</feature>
<dbReference type="RefSeq" id="XP_004829831.1">
    <property type="nucleotide sequence ID" value="XM_004829774.1"/>
</dbReference>
<keyword evidence="6 7" id="KW-0472">Membrane</keyword>
<sequence>MGLLSDLFSKFDDSVIDFYGQWHVTIVMTLIIAVFTTVGFVFGYFKESFGLTVKFILAGAAVSALVCLILG</sequence>
<dbReference type="AlphaFoldDB" id="L0AX77"/>
<keyword evidence="5 7" id="KW-1133">Transmembrane helix</keyword>
<evidence type="ECO:0000256" key="1">
    <source>
        <dbReference type="ARBA" id="ARBA00004477"/>
    </source>
</evidence>
<accession>L0AX77</accession>
<comment type="similarity">
    <text evidence="2">Belongs to the SPCS1 family.</text>
</comment>
<keyword evidence="9" id="KW-1185">Reference proteome</keyword>
<evidence type="ECO:0000256" key="5">
    <source>
        <dbReference type="ARBA" id="ARBA00022989"/>
    </source>
</evidence>
<keyword evidence="4" id="KW-0256">Endoplasmic reticulum</keyword>